<organism evidence="2">
    <name type="scientific">marine metagenome</name>
    <dbReference type="NCBI Taxonomy" id="408172"/>
    <lineage>
        <taxon>unclassified sequences</taxon>
        <taxon>metagenomes</taxon>
        <taxon>ecological metagenomes</taxon>
    </lineage>
</organism>
<dbReference type="PANTHER" id="PTHR35889">
    <property type="entry name" value="CYCLOINULO-OLIGOSACCHARIDE FRUCTANOTRANSFERASE-RELATED"/>
    <property type="match status" value="1"/>
</dbReference>
<dbReference type="AlphaFoldDB" id="A0A381XQ74"/>
<feature type="domain" description="Cytochrome C Planctomycete-type" evidence="1">
    <location>
        <begin position="49"/>
        <end position="107"/>
    </location>
</feature>
<protein>
    <recommendedName>
        <fullName evidence="1">Cytochrome C Planctomycete-type domain-containing protein</fullName>
    </recommendedName>
</protein>
<proteinExistence type="predicted"/>
<evidence type="ECO:0000313" key="2">
    <source>
        <dbReference type="EMBL" id="SVA66934.1"/>
    </source>
</evidence>
<accession>A0A381XQ74</accession>
<evidence type="ECO:0000259" key="1">
    <source>
        <dbReference type="Pfam" id="PF07635"/>
    </source>
</evidence>
<reference evidence="2" key="1">
    <citation type="submission" date="2018-05" db="EMBL/GenBank/DDBJ databases">
        <authorList>
            <person name="Lanie J.A."/>
            <person name="Ng W.-L."/>
            <person name="Kazmierczak K.M."/>
            <person name="Andrzejewski T.M."/>
            <person name="Davidsen T.M."/>
            <person name="Wayne K.J."/>
            <person name="Tettelin H."/>
            <person name="Glass J.I."/>
            <person name="Rusch D."/>
            <person name="Podicherti R."/>
            <person name="Tsui H.-C.T."/>
            <person name="Winkler M.E."/>
        </authorList>
    </citation>
    <scope>NUCLEOTIDE SEQUENCE</scope>
</reference>
<sequence>MIKLTKRVYTVLILFHIVSWNAFCNQNGFTIEQFGFFENYIRPILIESCYSCHASNTKQEGGLMLDSRSGWKKGGYRGPAIIPGDADNSLLIQVISYTNPDLQMPPKSQLSGQIIDRFQRWVQMGAPDPRTGQAKPNGMSLFNIKSRSNFWCYQPVKVTMPPEVQNKEWV</sequence>
<name>A0A381XQ74_9ZZZZ</name>
<feature type="non-terminal residue" evidence="2">
    <location>
        <position position="170"/>
    </location>
</feature>
<dbReference type="PANTHER" id="PTHR35889:SF3">
    <property type="entry name" value="F-BOX DOMAIN-CONTAINING PROTEIN"/>
    <property type="match status" value="1"/>
</dbReference>
<dbReference type="InterPro" id="IPR011429">
    <property type="entry name" value="Cyt_c_Planctomycete-type"/>
</dbReference>
<dbReference type="EMBL" id="UINC01015993">
    <property type="protein sequence ID" value="SVA66934.1"/>
    <property type="molecule type" value="Genomic_DNA"/>
</dbReference>
<dbReference type="Pfam" id="PF07635">
    <property type="entry name" value="PSCyt1"/>
    <property type="match status" value="1"/>
</dbReference>
<gene>
    <name evidence="2" type="ORF">METZ01_LOCUS119788</name>
</gene>